<keyword evidence="1" id="KW-0732">Signal</keyword>
<dbReference type="Proteomes" id="UP000826661">
    <property type="component" value="Chromosome VII"/>
</dbReference>
<evidence type="ECO:0008006" key="4">
    <source>
        <dbReference type="Google" id="ProtNLM"/>
    </source>
</evidence>
<sequence length="112" mass="12578">MYRLWVLSECCVCVLTCCLAWWPLIVEDYWHSAATCQLLFEESGRTKTLRAIANWLVNKIIPLPRGADSSHDVLARPPANQASDARLMASEPRSCFTLTRQTWGLKLSGAVP</sequence>
<evidence type="ECO:0000313" key="2">
    <source>
        <dbReference type="EMBL" id="QYT06038.1"/>
    </source>
</evidence>
<dbReference type="EMBL" id="CP075870">
    <property type="protein sequence ID" value="QYT06038.1"/>
    <property type="molecule type" value="Genomic_DNA"/>
</dbReference>
<gene>
    <name evidence="2" type="ORF">H0G86_012902</name>
</gene>
<evidence type="ECO:0000313" key="3">
    <source>
        <dbReference type="Proteomes" id="UP000826661"/>
    </source>
</evidence>
<reference evidence="2 3" key="1">
    <citation type="journal article" date="2021" name="BMC Genomics">
        <title>Telomere-to-telomere genome assembly of asparaginase-producing Trichoderma simmonsii.</title>
        <authorList>
            <person name="Chung D."/>
            <person name="Kwon Y.M."/>
            <person name="Yang Y."/>
        </authorList>
    </citation>
    <scope>NUCLEOTIDE SEQUENCE [LARGE SCALE GENOMIC DNA]</scope>
    <source>
        <strain evidence="2 3">GH-Sj1</strain>
    </source>
</reference>
<proteinExistence type="predicted"/>
<evidence type="ECO:0000256" key="1">
    <source>
        <dbReference type="SAM" id="SignalP"/>
    </source>
</evidence>
<keyword evidence="3" id="KW-1185">Reference proteome</keyword>
<feature type="signal peptide" evidence="1">
    <location>
        <begin position="1"/>
        <end position="20"/>
    </location>
</feature>
<name>A0A8G0PMG6_9HYPO</name>
<feature type="chain" id="PRO_5034151186" description="Secreted protein" evidence="1">
    <location>
        <begin position="21"/>
        <end position="112"/>
    </location>
</feature>
<protein>
    <recommendedName>
        <fullName evidence="4">Secreted protein</fullName>
    </recommendedName>
</protein>
<organism evidence="2 3">
    <name type="scientific">Trichoderma simmonsii</name>
    <dbReference type="NCBI Taxonomy" id="1491479"/>
    <lineage>
        <taxon>Eukaryota</taxon>
        <taxon>Fungi</taxon>
        <taxon>Dikarya</taxon>
        <taxon>Ascomycota</taxon>
        <taxon>Pezizomycotina</taxon>
        <taxon>Sordariomycetes</taxon>
        <taxon>Hypocreomycetidae</taxon>
        <taxon>Hypocreales</taxon>
        <taxon>Hypocreaceae</taxon>
        <taxon>Trichoderma</taxon>
    </lineage>
</organism>
<accession>A0A8G0PMG6</accession>
<dbReference type="AlphaFoldDB" id="A0A8G0PMG6"/>